<dbReference type="AlphaFoldDB" id="A0A2U1PUR9"/>
<evidence type="ECO:0000313" key="1">
    <source>
        <dbReference type="EMBL" id="PWA89496.1"/>
    </source>
</evidence>
<gene>
    <name evidence="1" type="ORF">CTI12_AA111050</name>
</gene>
<evidence type="ECO:0000313" key="2">
    <source>
        <dbReference type="Proteomes" id="UP000245207"/>
    </source>
</evidence>
<dbReference type="SUPFAM" id="SSF53067">
    <property type="entry name" value="Actin-like ATPase domain"/>
    <property type="match status" value="1"/>
</dbReference>
<reference evidence="1 2" key="1">
    <citation type="journal article" date="2018" name="Mol. Plant">
        <title>The genome of Artemisia annua provides insight into the evolution of Asteraceae family and artemisinin biosynthesis.</title>
        <authorList>
            <person name="Shen Q."/>
            <person name="Zhang L."/>
            <person name="Liao Z."/>
            <person name="Wang S."/>
            <person name="Yan T."/>
            <person name="Shi P."/>
            <person name="Liu M."/>
            <person name="Fu X."/>
            <person name="Pan Q."/>
            <person name="Wang Y."/>
            <person name="Lv Z."/>
            <person name="Lu X."/>
            <person name="Zhang F."/>
            <person name="Jiang W."/>
            <person name="Ma Y."/>
            <person name="Chen M."/>
            <person name="Hao X."/>
            <person name="Li L."/>
            <person name="Tang Y."/>
            <person name="Lv G."/>
            <person name="Zhou Y."/>
            <person name="Sun X."/>
            <person name="Brodelius P.E."/>
            <person name="Rose J.K.C."/>
            <person name="Tang K."/>
        </authorList>
    </citation>
    <scope>NUCLEOTIDE SEQUENCE [LARGE SCALE GENOMIC DNA]</scope>
    <source>
        <strain evidence="2">cv. Huhao1</strain>
        <tissue evidence="1">Leaf</tissue>
    </source>
</reference>
<dbReference type="PANTHER" id="PTHR11937">
    <property type="entry name" value="ACTIN"/>
    <property type="match status" value="1"/>
</dbReference>
<dbReference type="InterPro" id="IPR043129">
    <property type="entry name" value="ATPase_NBD"/>
</dbReference>
<dbReference type="EMBL" id="PKPP01000710">
    <property type="protein sequence ID" value="PWA89496.1"/>
    <property type="molecule type" value="Genomic_DNA"/>
</dbReference>
<organism evidence="1 2">
    <name type="scientific">Artemisia annua</name>
    <name type="common">Sweet wormwood</name>
    <dbReference type="NCBI Taxonomy" id="35608"/>
    <lineage>
        <taxon>Eukaryota</taxon>
        <taxon>Viridiplantae</taxon>
        <taxon>Streptophyta</taxon>
        <taxon>Embryophyta</taxon>
        <taxon>Tracheophyta</taxon>
        <taxon>Spermatophyta</taxon>
        <taxon>Magnoliopsida</taxon>
        <taxon>eudicotyledons</taxon>
        <taxon>Gunneridae</taxon>
        <taxon>Pentapetalae</taxon>
        <taxon>asterids</taxon>
        <taxon>campanulids</taxon>
        <taxon>Asterales</taxon>
        <taxon>Asteraceae</taxon>
        <taxon>Asteroideae</taxon>
        <taxon>Anthemideae</taxon>
        <taxon>Artemisiinae</taxon>
        <taxon>Artemisia</taxon>
    </lineage>
</organism>
<dbReference type="Gene3D" id="3.30.420.40">
    <property type="match status" value="1"/>
</dbReference>
<sequence length="186" mass="20717">MEEYTYGADVYQGHALEHRVLPSPLAATNQDAVNNNDTVLALLSDGTEIRFTNGATTKGPKLLFEPTLGGEACSWLHELTRELKALGHIVLSGGNTMLRGFPARFEKEIKEVFPEYKDINVMALSEREFGVWKGACEVTKLDNFFKQCVSDYEYDVEGEPVGLCKYDYGTSQSEATSSKLTLRCFL</sequence>
<dbReference type="STRING" id="35608.A0A2U1PUR9"/>
<proteinExistence type="predicted"/>
<dbReference type="Pfam" id="PF00022">
    <property type="entry name" value="Actin"/>
    <property type="match status" value="1"/>
</dbReference>
<comment type="caution">
    <text evidence="1">The sequence shown here is derived from an EMBL/GenBank/DDBJ whole genome shotgun (WGS) entry which is preliminary data.</text>
</comment>
<keyword evidence="2" id="KW-1185">Reference proteome</keyword>
<protein>
    <submittedName>
        <fullName evidence="1">ARP1 actin-related protein 1-like protein A</fullName>
    </submittedName>
</protein>
<dbReference type="Proteomes" id="UP000245207">
    <property type="component" value="Unassembled WGS sequence"/>
</dbReference>
<dbReference type="OrthoDB" id="6220758at2759"/>
<name>A0A2U1PUR9_ARTAN</name>
<dbReference type="InterPro" id="IPR004000">
    <property type="entry name" value="Actin"/>
</dbReference>
<accession>A0A2U1PUR9</accession>